<reference evidence="1" key="1">
    <citation type="journal article" date="2021" name="Genome Biol. Evol.">
        <title>A High-Quality Reference Genome for a Parasitic Bivalve with Doubly Uniparental Inheritance (Bivalvia: Unionida).</title>
        <authorList>
            <person name="Smith C.H."/>
        </authorList>
    </citation>
    <scope>NUCLEOTIDE SEQUENCE</scope>
    <source>
        <strain evidence="1">CHS0354</strain>
    </source>
</reference>
<gene>
    <name evidence="1" type="ORF">CHS0354_006273</name>
</gene>
<accession>A0AAE0S4Z2</accession>
<dbReference type="Proteomes" id="UP001195483">
    <property type="component" value="Unassembled WGS sequence"/>
</dbReference>
<comment type="caution">
    <text evidence="1">The sequence shown here is derived from an EMBL/GenBank/DDBJ whole genome shotgun (WGS) entry which is preliminary data.</text>
</comment>
<protein>
    <submittedName>
        <fullName evidence="1">Uncharacterized protein</fullName>
    </submittedName>
</protein>
<keyword evidence="2" id="KW-1185">Reference proteome</keyword>
<reference evidence="1" key="3">
    <citation type="submission" date="2023-05" db="EMBL/GenBank/DDBJ databases">
        <authorList>
            <person name="Smith C.H."/>
        </authorList>
    </citation>
    <scope>NUCLEOTIDE SEQUENCE</scope>
    <source>
        <strain evidence="1">CHS0354</strain>
        <tissue evidence="1">Mantle</tissue>
    </source>
</reference>
<dbReference type="EMBL" id="JAEAOA010000438">
    <property type="protein sequence ID" value="KAK3585229.1"/>
    <property type="molecule type" value="Genomic_DNA"/>
</dbReference>
<evidence type="ECO:0000313" key="2">
    <source>
        <dbReference type="Proteomes" id="UP001195483"/>
    </source>
</evidence>
<sequence>MFQFRENLVYGAMRWIDEVMRWSDEITIALSPHRIAPSPHRIAPSHCFIAPSPDEILHDGAIERLALTGFHIKATASSGDGGVIMVEASTAVMWSPAVGTGTTRSDLNWQ</sequence>
<proteinExistence type="predicted"/>
<evidence type="ECO:0000313" key="1">
    <source>
        <dbReference type="EMBL" id="KAK3585229.1"/>
    </source>
</evidence>
<dbReference type="AlphaFoldDB" id="A0AAE0S4Z2"/>
<reference evidence="1" key="2">
    <citation type="journal article" date="2021" name="Genome Biol. Evol.">
        <title>Developing a high-quality reference genome for a parasitic bivalve with doubly uniparental inheritance (Bivalvia: Unionida).</title>
        <authorList>
            <person name="Smith C.H."/>
        </authorList>
    </citation>
    <scope>NUCLEOTIDE SEQUENCE</scope>
    <source>
        <strain evidence="1">CHS0354</strain>
        <tissue evidence="1">Mantle</tissue>
    </source>
</reference>
<name>A0AAE0S4Z2_9BIVA</name>
<organism evidence="1 2">
    <name type="scientific">Potamilus streckersoni</name>
    <dbReference type="NCBI Taxonomy" id="2493646"/>
    <lineage>
        <taxon>Eukaryota</taxon>
        <taxon>Metazoa</taxon>
        <taxon>Spiralia</taxon>
        <taxon>Lophotrochozoa</taxon>
        <taxon>Mollusca</taxon>
        <taxon>Bivalvia</taxon>
        <taxon>Autobranchia</taxon>
        <taxon>Heteroconchia</taxon>
        <taxon>Palaeoheterodonta</taxon>
        <taxon>Unionida</taxon>
        <taxon>Unionoidea</taxon>
        <taxon>Unionidae</taxon>
        <taxon>Ambleminae</taxon>
        <taxon>Lampsilini</taxon>
        <taxon>Potamilus</taxon>
    </lineage>
</organism>